<keyword evidence="3" id="KW-1185">Reference proteome</keyword>
<comment type="caution">
    <text evidence="2">The sequence shown here is derived from an EMBL/GenBank/DDBJ whole genome shotgun (WGS) entry which is preliminary data.</text>
</comment>
<dbReference type="RefSeq" id="WP_203006740.1">
    <property type="nucleotide sequence ID" value="NZ_JADWYU010000212.1"/>
</dbReference>
<sequence>MTLLAALAAVGLTGCEPVTTGAPVVDAPPPATVHAPGDSEVPPDEETVPPVDPPSTGTDEETEEPSADPPPTIPDGSTSPARDWDVDGDGGIDQLALSSEGELTATYSGGGGDIVTLSYGIPEDLLLLGAVDADADGHAEVFARVVQGANAKIVTVLRYVDGHLTQVTMDGDDASLSLGGGVANQFSWACDFPTGEIVQWERHSDDDNQSFQGEVRRYRFEGSALTLTSRTPFWLGADEPLPGVPATSGCGSLDLSL</sequence>
<feature type="region of interest" description="Disordered" evidence="1">
    <location>
        <begin position="16"/>
        <end position="91"/>
    </location>
</feature>
<evidence type="ECO:0000313" key="2">
    <source>
        <dbReference type="EMBL" id="MBL7631295.1"/>
    </source>
</evidence>
<organism evidence="2 3">
    <name type="scientific">Frankia nepalensis</name>
    <dbReference type="NCBI Taxonomy" id="1836974"/>
    <lineage>
        <taxon>Bacteria</taxon>
        <taxon>Bacillati</taxon>
        <taxon>Actinomycetota</taxon>
        <taxon>Actinomycetes</taxon>
        <taxon>Frankiales</taxon>
        <taxon>Frankiaceae</taxon>
        <taxon>Frankia</taxon>
    </lineage>
</organism>
<accession>A0A937RJ60</accession>
<proteinExistence type="predicted"/>
<name>A0A937RJ60_9ACTN</name>
<evidence type="ECO:0000256" key="1">
    <source>
        <dbReference type="SAM" id="MobiDB-lite"/>
    </source>
</evidence>
<dbReference type="EMBL" id="JAEACQ010000266">
    <property type="protein sequence ID" value="MBL7631295.1"/>
    <property type="molecule type" value="Genomic_DNA"/>
</dbReference>
<reference evidence="2" key="1">
    <citation type="submission" date="2020-12" db="EMBL/GenBank/DDBJ databases">
        <title>Genomic characterization of non-nitrogen-fixing Frankia strains.</title>
        <authorList>
            <person name="Carlos-Shanley C."/>
            <person name="Guerra T."/>
            <person name="Hahn D."/>
        </authorList>
    </citation>
    <scope>NUCLEOTIDE SEQUENCE</scope>
    <source>
        <strain evidence="2">CN6</strain>
    </source>
</reference>
<protein>
    <submittedName>
        <fullName evidence="2">Uncharacterized protein</fullName>
    </submittedName>
</protein>
<gene>
    <name evidence="2" type="ORF">I7412_29875</name>
</gene>
<dbReference type="AlphaFoldDB" id="A0A937RJ60"/>
<dbReference type="Proteomes" id="UP000604475">
    <property type="component" value="Unassembled WGS sequence"/>
</dbReference>
<evidence type="ECO:0000313" key="3">
    <source>
        <dbReference type="Proteomes" id="UP000604475"/>
    </source>
</evidence>